<dbReference type="GO" id="GO:0016020">
    <property type="term" value="C:membrane"/>
    <property type="evidence" value="ECO:0007669"/>
    <property type="project" value="UniProtKB-SubCell"/>
</dbReference>
<feature type="transmembrane region" description="Helical" evidence="12">
    <location>
        <begin position="1395"/>
        <end position="1422"/>
    </location>
</feature>
<feature type="transmembrane region" description="Helical" evidence="12">
    <location>
        <begin position="523"/>
        <end position="543"/>
    </location>
</feature>
<keyword evidence="6 12" id="KW-0472">Membrane</keyword>
<dbReference type="InterPro" id="IPR051223">
    <property type="entry name" value="Polycystin"/>
</dbReference>
<dbReference type="InterPro" id="IPR057244">
    <property type="entry name" value="GAIN_B"/>
</dbReference>
<keyword evidence="4 13" id="KW-0732">Signal</keyword>
<dbReference type="FunFam" id="2.60.60.20:FF:000022">
    <property type="entry name" value="Uncharacterized protein"/>
    <property type="match status" value="1"/>
</dbReference>
<feature type="transmembrane region" description="Helical" evidence="12">
    <location>
        <begin position="876"/>
        <end position="898"/>
    </location>
</feature>
<comment type="caution">
    <text evidence="10">Lacks conserved residue(s) required for the propagation of feature annotation.</text>
</comment>
<name>A0A8K0ADV9_BRALA</name>
<dbReference type="Gene3D" id="2.60.60.20">
    <property type="entry name" value="PLAT/LH2 domain"/>
    <property type="match status" value="1"/>
</dbReference>
<feature type="compositionally biased region" description="Basic residues" evidence="11">
    <location>
        <begin position="1430"/>
        <end position="1451"/>
    </location>
</feature>
<feature type="disulfide bond" evidence="9">
    <location>
        <begin position="1072"/>
        <end position="1086"/>
    </location>
</feature>
<feature type="transmembrane region" description="Helical" evidence="12">
    <location>
        <begin position="730"/>
        <end position="751"/>
    </location>
</feature>
<dbReference type="InterPro" id="IPR046338">
    <property type="entry name" value="GAIN_dom_sf"/>
</dbReference>
<dbReference type="PROSITE" id="PS50221">
    <property type="entry name" value="GAIN_B"/>
    <property type="match status" value="1"/>
</dbReference>
<feature type="region of interest" description="Disordered" evidence="11">
    <location>
        <begin position="1428"/>
        <end position="1451"/>
    </location>
</feature>
<gene>
    <name evidence="16" type="primary">PKD1L3</name>
    <name evidence="16" type="ORF">BLAG_LOCUS24841</name>
</gene>
<evidence type="ECO:0000256" key="4">
    <source>
        <dbReference type="ARBA" id="ARBA00022729"/>
    </source>
</evidence>
<feature type="transmembrane region" description="Helical" evidence="12">
    <location>
        <begin position="833"/>
        <end position="856"/>
    </location>
</feature>
<comment type="similarity">
    <text evidence="2">Belongs to the polycystin family.</text>
</comment>
<keyword evidence="7" id="KW-1015">Disulfide bond</keyword>
<evidence type="ECO:0000256" key="2">
    <source>
        <dbReference type="ARBA" id="ARBA00007200"/>
    </source>
</evidence>
<dbReference type="PANTHER" id="PTHR10877">
    <property type="entry name" value="POLYCYSTIN FAMILY MEMBER"/>
    <property type="match status" value="1"/>
</dbReference>
<evidence type="ECO:0000256" key="9">
    <source>
        <dbReference type="PIRSR" id="PIRSR603915-2"/>
    </source>
</evidence>
<evidence type="ECO:0000313" key="16">
    <source>
        <dbReference type="EMBL" id="CAH1273528.1"/>
    </source>
</evidence>
<dbReference type="Pfam" id="PF20519">
    <property type="entry name" value="Polycystin_dom"/>
    <property type="match status" value="1"/>
</dbReference>
<dbReference type="InterPro" id="IPR036392">
    <property type="entry name" value="PLAT/LH2_dom_sf"/>
</dbReference>
<dbReference type="Gene3D" id="2.60.220.50">
    <property type="match status" value="1"/>
</dbReference>
<evidence type="ECO:0000259" key="14">
    <source>
        <dbReference type="PROSITE" id="PS50095"/>
    </source>
</evidence>
<dbReference type="SUPFAM" id="SSF49723">
    <property type="entry name" value="Lipase/lipooxygenase domain (PLAT/LH2 domain)"/>
    <property type="match status" value="1"/>
</dbReference>
<evidence type="ECO:0000256" key="5">
    <source>
        <dbReference type="ARBA" id="ARBA00022989"/>
    </source>
</evidence>
<feature type="transmembrane region" description="Helical" evidence="12">
    <location>
        <begin position="775"/>
        <end position="796"/>
    </location>
</feature>
<evidence type="ECO:0000313" key="17">
    <source>
        <dbReference type="Proteomes" id="UP000838412"/>
    </source>
</evidence>
<dbReference type="PRINTS" id="PR01433">
    <property type="entry name" value="POLYCYSTIN2"/>
</dbReference>
<dbReference type="PANTHER" id="PTHR10877:SF194">
    <property type="entry name" value="LOCATION OF VULVA DEFECTIVE 1"/>
    <property type="match status" value="1"/>
</dbReference>
<dbReference type="SMART" id="SM00303">
    <property type="entry name" value="GPS"/>
    <property type="match status" value="1"/>
</dbReference>
<dbReference type="Pfam" id="PF01825">
    <property type="entry name" value="GPS"/>
    <property type="match status" value="1"/>
</dbReference>
<dbReference type="Pfam" id="PF01477">
    <property type="entry name" value="PLAT"/>
    <property type="match status" value="1"/>
</dbReference>
<evidence type="ECO:0000256" key="10">
    <source>
        <dbReference type="PROSITE-ProRule" id="PRU00152"/>
    </source>
</evidence>
<reference evidence="16" key="1">
    <citation type="submission" date="2022-01" db="EMBL/GenBank/DDBJ databases">
        <authorList>
            <person name="Braso-Vives M."/>
        </authorList>
    </citation>
    <scope>NUCLEOTIDE SEQUENCE</scope>
</reference>
<evidence type="ECO:0000256" key="12">
    <source>
        <dbReference type="SAM" id="Phobius"/>
    </source>
</evidence>
<dbReference type="Proteomes" id="UP000838412">
    <property type="component" value="Chromosome 9"/>
</dbReference>
<dbReference type="OrthoDB" id="444119at2759"/>
<evidence type="ECO:0000256" key="6">
    <source>
        <dbReference type="ARBA" id="ARBA00023136"/>
    </source>
</evidence>
<dbReference type="EMBL" id="OV696694">
    <property type="protein sequence ID" value="CAH1273528.1"/>
    <property type="molecule type" value="Genomic_DNA"/>
</dbReference>
<evidence type="ECO:0000259" key="15">
    <source>
        <dbReference type="PROSITE" id="PS50221"/>
    </source>
</evidence>
<accession>A0A8K0ADV9</accession>
<feature type="domain" description="PLAT" evidence="14">
    <location>
        <begin position="570"/>
        <end position="688"/>
    </location>
</feature>
<feature type="signal peptide" evidence="13">
    <location>
        <begin position="1"/>
        <end position="22"/>
    </location>
</feature>
<dbReference type="InterPro" id="IPR046791">
    <property type="entry name" value="Polycystin_dom"/>
</dbReference>
<evidence type="ECO:0000256" key="7">
    <source>
        <dbReference type="ARBA" id="ARBA00023157"/>
    </source>
</evidence>
<dbReference type="InterPro" id="IPR013122">
    <property type="entry name" value="PKD1_2_channel"/>
</dbReference>
<evidence type="ECO:0000256" key="8">
    <source>
        <dbReference type="ARBA" id="ARBA00023180"/>
    </source>
</evidence>
<feature type="transmembrane region" description="Helical" evidence="12">
    <location>
        <begin position="1333"/>
        <end position="1355"/>
    </location>
</feature>
<feature type="domain" description="GAIN-B" evidence="15">
    <location>
        <begin position="354"/>
        <end position="507"/>
    </location>
</feature>
<comment type="subcellular location">
    <subcellularLocation>
        <location evidence="1">Membrane</location>
        <topology evidence="1">Multi-pass membrane protein</topology>
    </subcellularLocation>
</comment>
<dbReference type="InterPro" id="IPR001024">
    <property type="entry name" value="PLAT/LH2_dom"/>
</dbReference>
<dbReference type="InterPro" id="IPR000203">
    <property type="entry name" value="GPS"/>
</dbReference>
<feature type="transmembrane region" description="Helical" evidence="12">
    <location>
        <begin position="1198"/>
        <end position="1219"/>
    </location>
</feature>
<dbReference type="SMART" id="SM00308">
    <property type="entry name" value="LH2"/>
    <property type="match status" value="1"/>
</dbReference>
<dbReference type="InterPro" id="IPR003915">
    <property type="entry name" value="PKD_2"/>
</dbReference>
<keyword evidence="3 12" id="KW-0812">Transmembrane</keyword>
<organism evidence="16 17">
    <name type="scientific">Branchiostoma lanceolatum</name>
    <name type="common">Common lancelet</name>
    <name type="synonym">Amphioxus lanceolatum</name>
    <dbReference type="NCBI Taxonomy" id="7740"/>
    <lineage>
        <taxon>Eukaryota</taxon>
        <taxon>Metazoa</taxon>
        <taxon>Chordata</taxon>
        <taxon>Cephalochordata</taxon>
        <taxon>Leptocardii</taxon>
        <taxon>Amphioxiformes</taxon>
        <taxon>Branchiostomatidae</taxon>
        <taxon>Branchiostoma</taxon>
    </lineage>
</organism>
<evidence type="ECO:0000256" key="13">
    <source>
        <dbReference type="SAM" id="SignalP"/>
    </source>
</evidence>
<dbReference type="GO" id="GO:0005509">
    <property type="term" value="F:calcium ion binding"/>
    <property type="evidence" value="ECO:0007669"/>
    <property type="project" value="InterPro"/>
</dbReference>
<protein>
    <submittedName>
        <fullName evidence="16">PKD1L3 protein</fullName>
    </submittedName>
</protein>
<evidence type="ECO:0000256" key="3">
    <source>
        <dbReference type="ARBA" id="ARBA00022692"/>
    </source>
</evidence>
<evidence type="ECO:0000256" key="1">
    <source>
        <dbReference type="ARBA" id="ARBA00004141"/>
    </source>
</evidence>
<keyword evidence="17" id="KW-1185">Reference proteome</keyword>
<dbReference type="Pfam" id="PF08016">
    <property type="entry name" value="PKD_channel"/>
    <property type="match status" value="1"/>
</dbReference>
<evidence type="ECO:0000256" key="11">
    <source>
        <dbReference type="SAM" id="MobiDB-lite"/>
    </source>
</evidence>
<keyword evidence="5 12" id="KW-1133">Transmembrane helix</keyword>
<keyword evidence="8" id="KW-0325">Glycoprotein</keyword>
<dbReference type="GO" id="GO:0005262">
    <property type="term" value="F:calcium channel activity"/>
    <property type="evidence" value="ECO:0007669"/>
    <property type="project" value="TreeGrafter"/>
</dbReference>
<dbReference type="PROSITE" id="PS50095">
    <property type="entry name" value="PLAT"/>
    <property type="match status" value="1"/>
</dbReference>
<proteinExistence type="inferred from homology"/>
<dbReference type="GO" id="GO:0050982">
    <property type="term" value="P:detection of mechanical stimulus"/>
    <property type="evidence" value="ECO:0007669"/>
    <property type="project" value="TreeGrafter"/>
</dbReference>
<feature type="transmembrane region" description="Helical" evidence="12">
    <location>
        <begin position="1240"/>
        <end position="1261"/>
    </location>
</feature>
<feature type="chain" id="PRO_5035446086" evidence="13">
    <location>
        <begin position="23"/>
        <end position="1472"/>
    </location>
</feature>
<sequence length="1472" mass="164382">MEAKGILLAVALVVLIARGCSAAQAPPTLGEHQCFSAWTVAGQPPLFNDTWGGLEILAFPAETSVSERGGVVRGFVAVQGGQHLVTVDDIVALAKLTERLVELNKTPNPNDQDFAAAVVGKLVGLLRDKMDDGMTSEQLSLAASAVVDAVAVLMKERPPGESRANLLEHQVDSTNLAQRQETRHLANVQTRPTNGEIRDIERGILGDVLKEADDLSHSLLWGKAEMGYMEVGTKGVRIVVGKSSGADIGGAGVSVNKDRVTLPSAAALFGDGVPDIVRLKVVEFEENPFVWATSGSTLGSSVVNVDLYDSTGESIPVQDLPEDIRITVQNNLPPPDVTLLSTYSPGGHSPMTFRSFDISGNESYLVTVTLQAPSLNATLYGSVGTLPSETEYHIRKVFTEDDFDAVRTPTREDGDTVHTASTVVQPDVNQGKGQYKIGLRLEGCAHTTCRYEIETFRLGCRFWNEQEERWAGEGCKVSPDSSAKQTVCLCNHMTPFGAEIVTTPNSIKFSTVFAKFSELKDNFAVFTTVFTTLGLYVILLLMVRRWDNRDLSKWAVKEIPGSPGSDADESKYLMTIHTGHDWEAGTRSKVTFTLCGDQHDTGVREVPQNERSFEMGGTDNFLLKTPQPLGDLISLKMSHDNSGEGQYASWYLQKVVITHLDTNKRTTFMCDDWLDEEYSAGKFSRTIHAQSEVDLSFGRTFKTAIRTKFTDGHLWLSVGTRRPRSYFTRVQRLSCCLCLLYCKMIASAMWFRTASQSPSPSLFTIGPLDITTQQLWISVVTTLQIFPVNFAIVQIFRRCRPKDKGGVDPVEQNPKSAKYQVRKKWSSSMMPHWFIYIAWVALFLSSLASAFFLILYSLEWGRDKSIQWLTTFGLSFGHSMFIVHPGKAVFIVLMMTILCRRRASQGPGDMMMDELIFTTGGSPEAEENDDARVAAASSKASEAPKDIVRVDFAKQRKEKRKKDKLMRFGKQFVVYILYVVFALLVVNETWDPTAYHAHDDMKRHLVDGFDKVQKREDMLLWMKTAFTDKLYPAEEYNGETIDWEERVFISDIRAYRIGPVRIQQWRAETEHCAVTKPSLIHLTKRCLLPWHDSFRHDGNFFKNVTTSALHRATTSHGRGGYTVDLGEDPAQMRSVLTAMIKGHWLDRLTSTVQVDFSLYNADASLFHSLRLVYKFLPTGDADTRFSANSFKVINSKGAYAAVVFLAKAGFVGCVAYLAFNLFKTGKKEGKSFFSNHDNMLEVASLFASLVVIALDVVKVVIKKQTESRIHQQRDQVDRSFIDLDQTAHMSEQFVNAVAALVCFTVLRLCRFLDQISARIEFLSDHAHRWAGQMLGYLIMFLTLIVGFSMLGALLFSPYVKSYKSLPDASTSLLLMFWKRNDVDWLGLNKGILGPLYIFSFTCTMVFLIFNVTAAVLLGTVAMMREERVGKAKGRSQNRPKVKRGRRLPARKGVRYLKPSEGQFTVPTYESEV</sequence>